<dbReference type="InterPro" id="IPR036942">
    <property type="entry name" value="Beta-barrel_TonB_sf"/>
</dbReference>
<keyword evidence="6" id="KW-0408">Iron</keyword>
<evidence type="ECO:0000256" key="7">
    <source>
        <dbReference type="ARBA" id="ARBA00023077"/>
    </source>
</evidence>
<evidence type="ECO:0000256" key="6">
    <source>
        <dbReference type="ARBA" id="ARBA00023004"/>
    </source>
</evidence>
<evidence type="ECO:0000256" key="5">
    <source>
        <dbReference type="ARBA" id="ARBA00022692"/>
    </source>
</evidence>
<protein>
    <submittedName>
        <fullName evidence="14">TonB-dependent receptor</fullName>
    </submittedName>
</protein>
<dbReference type="OrthoDB" id="7614575at2"/>
<dbReference type="InterPro" id="IPR000531">
    <property type="entry name" value="Beta-barrel_TonB"/>
</dbReference>
<evidence type="ECO:0000256" key="11">
    <source>
        <dbReference type="RuleBase" id="RU003357"/>
    </source>
</evidence>
<keyword evidence="2 10" id="KW-0813">Transport</keyword>
<dbReference type="InterPro" id="IPR039426">
    <property type="entry name" value="TonB-dep_rcpt-like"/>
</dbReference>
<sequence length="916" mass="100018">MRTETKGNIRRNKNQLGKLGFWPGKYREPGVKEFGAVAGRNGRLSLRAATALALLMTVGVTGVNAPARADEGQTISMERQPLGEALQALARDHGVNIIYDAGIVANKTASTADLPASLEQALHQILAGSGLGFRRDEKGNVYVFPVTGPHDPAGDDERSSLKQMDSDPEKSLGKRQGLAEEAEAVLEFEEIVVTGSNIRGGRSASPVFKYDREDIDRLGVSSVPQFIQQLPQNFGGGIAENTSGLVTAEDGININEGTGINLRGLGNDATLVLIDGRRLAPVGMGNFVDISMIPLTAIDRVEVLTDGASAIYGSDAVGGVVNFKLRKDFDGAETRLRYGTATDGDLDEFQVGQVFGSAWETGHALASYEYYKRDHLDANDRDYSVEASDPTDLLPRQKRQSIFLNFGQEVADRGEIFADGYYTIRESTRLGTNTVTLNTEVIDRNTEQYGGSLGGRFGFLRDWQLELVGTISESQAYGGYLNENTRIYRDLTGRNSRTMTVDAKADGSLGTIPGGSVRMAVGGQFRHENFWDPEDEAVDEARDVKALFGEVFVPFVGEENSGAFGRRLELTLAARYEDYSDFGNTLDPKVGLLWQPVEGVALRGTFGTSFRAPLFSELDESSNAGYLLYLPNPAVPSGATLAVLTRGNNSRLQPETATSWTAGFDYTPAEVPGLSLKVTYFNISFNNRITAAKAYLDSFTNPRWASVIDYSPDPAYLEYLAGQPRSGNFTSSSEFTDAEALVDGNLRNMASIKTSGLDFQIAYAFDTGIGNFNWSLSGSWLLDFEEKLLETDEPVDQLDNYNYPVDLRLKSILSWAKDGLSANLSVNYTDGYTDRRSETEVPVKSWTTFDLNIGYETGDKLSAVGLQNTAFSLIVLNLFNQDPPYVTGNFGYNINYDPANASPMGRVISLQLTKKW</sequence>
<proteinExistence type="inferred from homology"/>
<keyword evidence="4" id="KW-0410">Iron transport</keyword>
<keyword evidence="7 11" id="KW-0798">TonB box</keyword>
<evidence type="ECO:0000256" key="3">
    <source>
        <dbReference type="ARBA" id="ARBA00022452"/>
    </source>
</evidence>
<reference evidence="15" key="1">
    <citation type="submission" date="2019-06" db="EMBL/GenBank/DDBJ databases">
        <title>The complete genome of Emcibacter congregatus ZYLT.</title>
        <authorList>
            <person name="Zhao Z."/>
        </authorList>
    </citation>
    <scope>NUCLEOTIDE SEQUENCE [LARGE SCALE GENOMIC DNA]</scope>
    <source>
        <strain evidence="15">MCCC 1A06723</strain>
    </source>
</reference>
<evidence type="ECO:0000313" key="15">
    <source>
        <dbReference type="Proteomes" id="UP000319148"/>
    </source>
</evidence>
<keyword evidence="3 10" id="KW-1134">Transmembrane beta strand</keyword>
<keyword evidence="8 10" id="KW-0472">Membrane</keyword>
<feature type="domain" description="Secretin/TonB short N-terminal" evidence="13">
    <location>
        <begin position="95"/>
        <end position="146"/>
    </location>
</feature>
<dbReference type="AlphaFoldDB" id="A0A501PH93"/>
<dbReference type="PANTHER" id="PTHR47234:SF2">
    <property type="entry name" value="TONB-DEPENDENT RECEPTOR"/>
    <property type="match status" value="1"/>
</dbReference>
<feature type="compositionally biased region" description="Basic and acidic residues" evidence="12">
    <location>
        <begin position="152"/>
        <end position="172"/>
    </location>
</feature>
<evidence type="ECO:0000256" key="12">
    <source>
        <dbReference type="SAM" id="MobiDB-lite"/>
    </source>
</evidence>
<accession>A0A501PH93</accession>
<dbReference type="Pfam" id="PF00593">
    <property type="entry name" value="TonB_dep_Rec_b-barrel"/>
    <property type="match status" value="1"/>
</dbReference>
<gene>
    <name evidence="14" type="ORF">FIV46_11040</name>
</gene>
<dbReference type="GO" id="GO:0006826">
    <property type="term" value="P:iron ion transport"/>
    <property type="evidence" value="ECO:0007669"/>
    <property type="project" value="UniProtKB-KW"/>
</dbReference>
<evidence type="ECO:0000256" key="4">
    <source>
        <dbReference type="ARBA" id="ARBA00022496"/>
    </source>
</evidence>
<dbReference type="GO" id="GO:0009279">
    <property type="term" value="C:cell outer membrane"/>
    <property type="evidence" value="ECO:0007669"/>
    <property type="project" value="UniProtKB-SubCell"/>
</dbReference>
<dbReference type="Pfam" id="PF07715">
    <property type="entry name" value="Plug"/>
    <property type="match status" value="1"/>
</dbReference>
<keyword evidence="5 10" id="KW-0812">Transmembrane</keyword>
<dbReference type="PANTHER" id="PTHR47234">
    <property type="match status" value="1"/>
</dbReference>
<dbReference type="PROSITE" id="PS52016">
    <property type="entry name" value="TONB_DEPENDENT_REC_3"/>
    <property type="match status" value="1"/>
</dbReference>
<evidence type="ECO:0000256" key="2">
    <source>
        <dbReference type="ARBA" id="ARBA00022448"/>
    </source>
</evidence>
<comment type="caution">
    <text evidence="14">The sequence shown here is derived from an EMBL/GenBank/DDBJ whole genome shotgun (WGS) entry which is preliminary data.</text>
</comment>
<keyword evidence="15" id="KW-1185">Reference proteome</keyword>
<evidence type="ECO:0000259" key="13">
    <source>
        <dbReference type="SMART" id="SM00965"/>
    </source>
</evidence>
<keyword evidence="4" id="KW-0406">Ion transport</keyword>
<dbReference type="InterPro" id="IPR037066">
    <property type="entry name" value="Plug_dom_sf"/>
</dbReference>
<evidence type="ECO:0000256" key="10">
    <source>
        <dbReference type="PROSITE-ProRule" id="PRU01360"/>
    </source>
</evidence>
<organism evidence="14 15">
    <name type="scientific">Emcibacter nanhaiensis</name>
    <dbReference type="NCBI Taxonomy" id="1505037"/>
    <lineage>
        <taxon>Bacteria</taxon>
        <taxon>Pseudomonadati</taxon>
        <taxon>Pseudomonadota</taxon>
        <taxon>Alphaproteobacteria</taxon>
        <taxon>Emcibacterales</taxon>
        <taxon>Emcibacteraceae</taxon>
        <taxon>Emcibacter</taxon>
    </lineage>
</organism>
<dbReference type="InterPro" id="IPR012910">
    <property type="entry name" value="Plug_dom"/>
</dbReference>
<evidence type="ECO:0000313" key="14">
    <source>
        <dbReference type="EMBL" id="TPD59324.1"/>
    </source>
</evidence>
<dbReference type="EMBL" id="VFIY01000014">
    <property type="protein sequence ID" value="TPD59324.1"/>
    <property type="molecule type" value="Genomic_DNA"/>
</dbReference>
<name>A0A501PH93_9PROT</name>
<evidence type="ECO:0000256" key="9">
    <source>
        <dbReference type="ARBA" id="ARBA00023237"/>
    </source>
</evidence>
<keyword evidence="14" id="KW-0675">Receptor</keyword>
<dbReference type="Proteomes" id="UP000319148">
    <property type="component" value="Unassembled WGS sequence"/>
</dbReference>
<dbReference type="SMART" id="SM00965">
    <property type="entry name" value="STN"/>
    <property type="match status" value="1"/>
</dbReference>
<evidence type="ECO:0000256" key="8">
    <source>
        <dbReference type="ARBA" id="ARBA00023136"/>
    </source>
</evidence>
<comment type="similarity">
    <text evidence="10 11">Belongs to the TonB-dependent receptor family.</text>
</comment>
<dbReference type="CDD" id="cd01347">
    <property type="entry name" value="ligand_gated_channel"/>
    <property type="match status" value="1"/>
</dbReference>
<dbReference type="InterPro" id="IPR011662">
    <property type="entry name" value="Secretin/TonB_short_N"/>
</dbReference>
<keyword evidence="9 10" id="KW-0998">Cell outer membrane</keyword>
<dbReference type="Gene3D" id="3.55.50.30">
    <property type="match status" value="1"/>
</dbReference>
<dbReference type="Gene3D" id="2.40.170.20">
    <property type="entry name" value="TonB-dependent receptor, beta-barrel domain"/>
    <property type="match status" value="1"/>
</dbReference>
<dbReference type="SUPFAM" id="SSF56935">
    <property type="entry name" value="Porins"/>
    <property type="match status" value="1"/>
</dbReference>
<evidence type="ECO:0000256" key="1">
    <source>
        <dbReference type="ARBA" id="ARBA00004571"/>
    </source>
</evidence>
<dbReference type="Gene3D" id="2.170.130.10">
    <property type="entry name" value="TonB-dependent receptor, plug domain"/>
    <property type="match status" value="1"/>
</dbReference>
<feature type="region of interest" description="Disordered" evidence="12">
    <location>
        <begin position="145"/>
        <end position="175"/>
    </location>
</feature>
<dbReference type="Pfam" id="PF07660">
    <property type="entry name" value="STN"/>
    <property type="match status" value="1"/>
</dbReference>
<comment type="subcellular location">
    <subcellularLocation>
        <location evidence="1 10">Cell outer membrane</location>
        <topology evidence="1 10">Multi-pass membrane protein</topology>
    </subcellularLocation>
</comment>